<proteinExistence type="predicted"/>
<accession>A0A2P5VZV5</accession>
<sequence length="153" mass="17770">MFRQTGYSPRFKQVGVHQKSISKGVRKQQCMPKEDLVRDSPDPLPSWVRQFLARNVKQVYKTDHLRQKKEIHDKKEGLHESANWIYYNLCKRNHLAECYKKTGGCFKYARELGIAENTIEKGATVTSSFRDSMLANGVYRQCPLERSLNQTSS</sequence>
<evidence type="ECO:0000313" key="1">
    <source>
        <dbReference type="EMBL" id="PPR84377.1"/>
    </source>
</evidence>
<dbReference type="EMBL" id="KZ669888">
    <property type="protein sequence ID" value="PPR84377.1"/>
    <property type="molecule type" value="Genomic_DNA"/>
</dbReference>
<protein>
    <submittedName>
        <fullName evidence="1">Uncharacterized protein</fullName>
    </submittedName>
</protein>
<name>A0A2P5VZV5_GOSBA</name>
<gene>
    <name evidence="1" type="ORF">GOBAR_AA36334</name>
</gene>
<reference evidence="1 2" key="1">
    <citation type="submission" date="2015-01" db="EMBL/GenBank/DDBJ databases">
        <title>Genome of allotetraploid Gossypium barbadense reveals genomic plasticity and fiber elongation in cotton evolution.</title>
        <authorList>
            <person name="Chen X."/>
            <person name="Liu X."/>
            <person name="Zhao B."/>
            <person name="Zheng H."/>
            <person name="Hu Y."/>
            <person name="Lu G."/>
            <person name="Yang C."/>
            <person name="Chen J."/>
            <person name="Shan C."/>
            <person name="Zhang L."/>
            <person name="Zhou Y."/>
            <person name="Wang L."/>
            <person name="Guo W."/>
            <person name="Bai Y."/>
            <person name="Ruan J."/>
            <person name="Shangguan X."/>
            <person name="Mao Y."/>
            <person name="Jiang J."/>
            <person name="Zhu Y."/>
            <person name="Lei J."/>
            <person name="Kang H."/>
            <person name="Chen S."/>
            <person name="He X."/>
            <person name="Wang R."/>
            <person name="Wang Y."/>
            <person name="Chen J."/>
            <person name="Wang L."/>
            <person name="Yu S."/>
            <person name="Wang B."/>
            <person name="Wei J."/>
            <person name="Song S."/>
            <person name="Lu X."/>
            <person name="Gao Z."/>
            <person name="Gu W."/>
            <person name="Deng X."/>
            <person name="Ma D."/>
            <person name="Wang S."/>
            <person name="Liang W."/>
            <person name="Fang L."/>
            <person name="Cai C."/>
            <person name="Zhu X."/>
            <person name="Zhou B."/>
            <person name="Zhang Y."/>
            <person name="Chen Z."/>
            <person name="Xu S."/>
            <person name="Zhu R."/>
            <person name="Wang S."/>
            <person name="Zhang T."/>
            <person name="Zhao G."/>
        </authorList>
    </citation>
    <scope>NUCLEOTIDE SEQUENCE [LARGE SCALE GENOMIC DNA]</scope>
    <source>
        <strain evidence="2">cv. Xinhai21</strain>
        <tissue evidence="1">Leaf</tissue>
    </source>
</reference>
<organism evidence="1 2">
    <name type="scientific">Gossypium barbadense</name>
    <name type="common">Sea Island cotton</name>
    <name type="synonym">Hibiscus barbadensis</name>
    <dbReference type="NCBI Taxonomy" id="3634"/>
    <lineage>
        <taxon>Eukaryota</taxon>
        <taxon>Viridiplantae</taxon>
        <taxon>Streptophyta</taxon>
        <taxon>Embryophyta</taxon>
        <taxon>Tracheophyta</taxon>
        <taxon>Spermatophyta</taxon>
        <taxon>Magnoliopsida</taxon>
        <taxon>eudicotyledons</taxon>
        <taxon>Gunneridae</taxon>
        <taxon>Pentapetalae</taxon>
        <taxon>rosids</taxon>
        <taxon>malvids</taxon>
        <taxon>Malvales</taxon>
        <taxon>Malvaceae</taxon>
        <taxon>Malvoideae</taxon>
        <taxon>Gossypium</taxon>
    </lineage>
</organism>
<evidence type="ECO:0000313" key="2">
    <source>
        <dbReference type="Proteomes" id="UP000239757"/>
    </source>
</evidence>
<dbReference type="AlphaFoldDB" id="A0A2P5VZV5"/>
<dbReference type="Proteomes" id="UP000239757">
    <property type="component" value="Unassembled WGS sequence"/>
</dbReference>